<reference evidence="2 3" key="1">
    <citation type="submission" date="2021-05" db="EMBL/GenBank/DDBJ databases">
        <title>Comparative genomic studies on the polysaccharide-degrading batcterial strains of the Flammeovirga genus.</title>
        <authorList>
            <person name="Zewei F."/>
            <person name="Zheng Z."/>
            <person name="Yu L."/>
            <person name="Ruyue G."/>
            <person name="Yanhong M."/>
            <person name="Yuanyuan C."/>
            <person name="Jingyan G."/>
            <person name="Wenjun H."/>
        </authorList>
    </citation>
    <scope>NUCLEOTIDE SEQUENCE [LARGE SCALE GENOMIC DNA]</scope>
    <source>
        <strain evidence="2 3">YS10</strain>
    </source>
</reference>
<evidence type="ECO:0000256" key="1">
    <source>
        <dbReference type="SAM" id="Phobius"/>
    </source>
</evidence>
<dbReference type="Proteomes" id="UP000682802">
    <property type="component" value="Chromosome 2"/>
</dbReference>
<gene>
    <name evidence="2" type="ORF">KM029_19580</name>
</gene>
<organism evidence="2 3">
    <name type="scientific">Flammeovirga kamogawensis</name>
    <dbReference type="NCBI Taxonomy" id="373891"/>
    <lineage>
        <taxon>Bacteria</taxon>
        <taxon>Pseudomonadati</taxon>
        <taxon>Bacteroidota</taxon>
        <taxon>Cytophagia</taxon>
        <taxon>Cytophagales</taxon>
        <taxon>Flammeovirgaceae</taxon>
        <taxon>Flammeovirga</taxon>
    </lineage>
</organism>
<name>A0ABX8H2N8_9BACT</name>
<keyword evidence="3" id="KW-1185">Reference proteome</keyword>
<dbReference type="RefSeq" id="WP_144076541.1">
    <property type="nucleotide sequence ID" value="NZ_CP076129.1"/>
</dbReference>
<protein>
    <recommendedName>
        <fullName evidence="4">DUF3137 domain-containing protein</fullName>
    </recommendedName>
</protein>
<keyword evidence="1" id="KW-1133">Transmembrane helix</keyword>
<evidence type="ECO:0008006" key="4">
    <source>
        <dbReference type="Google" id="ProtNLM"/>
    </source>
</evidence>
<feature type="transmembrane region" description="Helical" evidence="1">
    <location>
        <begin position="43"/>
        <end position="69"/>
    </location>
</feature>
<sequence length="205" mass="23938">MTFFQLNKHKLKYLIITCTIIGFLASELFYWGIMHNNQNEFNLLVNVSTCLSIGFILTLIVFPIAYIGWVTKKYFRQKVYKLISIKEFKSHGFSVNKINTDSNFYFTEEILEGKIEGFKVFFDSLDFNLIKIFIEVEPSRAIDNIEFSEIESKMAHLNGKLVYGGVSIHYKKERLLKMNTRMIINEIDDIISLLTNHDIQPLNKA</sequence>
<evidence type="ECO:0000313" key="2">
    <source>
        <dbReference type="EMBL" id="QWG09884.1"/>
    </source>
</evidence>
<accession>A0ABX8H2N8</accession>
<dbReference type="EMBL" id="CP076129">
    <property type="protein sequence ID" value="QWG09884.1"/>
    <property type="molecule type" value="Genomic_DNA"/>
</dbReference>
<keyword evidence="1" id="KW-0812">Transmembrane</keyword>
<evidence type="ECO:0000313" key="3">
    <source>
        <dbReference type="Proteomes" id="UP000682802"/>
    </source>
</evidence>
<feature type="transmembrane region" description="Helical" evidence="1">
    <location>
        <begin position="12"/>
        <end position="31"/>
    </location>
</feature>
<keyword evidence="1" id="KW-0472">Membrane</keyword>
<proteinExistence type="predicted"/>